<keyword evidence="1" id="KW-0472">Membrane</keyword>
<feature type="transmembrane region" description="Helical" evidence="1">
    <location>
        <begin position="20"/>
        <end position="40"/>
    </location>
</feature>
<evidence type="ECO:0000313" key="2">
    <source>
        <dbReference type="EMBL" id="MCC2150264.1"/>
    </source>
</evidence>
<keyword evidence="1" id="KW-1133">Transmembrane helix</keyword>
<accession>A0ABS8EZ99</accession>
<evidence type="ECO:0000313" key="3">
    <source>
        <dbReference type="Proteomes" id="UP001299235"/>
    </source>
</evidence>
<proteinExistence type="predicted"/>
<organism evidence="2 3">
    <name type="scientific">Hominisplanchenecus faecis</name>
    <dbReference type="NCBI Taxonomy" id="2885351"/>
    <lineage>
        <taxon>Bacteria</taxon>
        <taxon>Bacillati</taxon>
        <taxon>Bacillota</taxon>
        <taxon>Clostridia</taxon>
        <taxon>Lachnospirales</taxon>
        <taxon>Lachnospiraceae</taxon>
        <taxon>Hominisplanchenecus</taxon>
    </lineage>
</organism>
<dbReference type="RefSeq" id="WP_147632523.1">
    <property type="nucleotide sequence ID" value="NZ_JAJEQE010000065.1"/>
</dbReference>
<comment type="caution">
    <text evidence="2">The sequence shown here is derived from an EMBL/GenBank/DDBJ whole genome shotgun (WGS) entry which is preliminary data.</text>
</comment>
<sequence length="275" mass="30959">MIRHGLEQLKANGKKGVSMALVLCISAFFMAFAAAILYTAGVVTAQSTHRLEEERCYRLAKSYADVLGRELTRYQNKGDTAAAGSFYAFANQFLDGERYLEYNSDYPDTSKYQYVLDTTDLSDITKSGSLPENFGNLRITLSKEKNSSENQTELEGGEIPVQTGSYDAVIAEKQNISVRQYIFTVEVTAYFNDMTYAYSTEYTREEKYNVQFSHNGTTIVWDTDDQVWKVGNTSGNEYSFDNSDLIQYKYLTGSTTSCIFVENADIQEETADAET</sequence>
<dbReference type="EMBL" id="JAJEQE010000065">
    <property type="protein sequence ID" value="MCC2150264.1"/>
    <property type="molecule type" value="Genomic_DNA"/>
</dbReference>
<protein>
    <submittedName>
        <fullName evidence="2">Uncharacterized protein</fullName>
    </submittedName>
</protein>
<dbReference type="Proteomes" id="UP001299235">
    <property type="component" value="Unassembled WGS sequence"/>
</dbReference>
<gene>
    <name evidence="2" type="ORF">LKD42_13615</name>
</gene>
<evidence type="ECO:0000256" key="1">
    <source>
        <dbReference type="SAM" id="Phobius"/>
    </source>
</evidence>
<keyword evidence="3" id="KW-1185">Reference proteome</keyword>
<keyword evidence="1" id="KW-0812">Transmembrane</keyword>
<name>A0ABS8EZ99_9FIRM</name>
<reference evidence="2 3" key="1">
    <citation type="submission" date="2021-10" db="EMBL/GenBank/DDBJ databases">
        <title>Anaerobic single-cell dispensing facilitates the cultivation of human gut bacteria.</title>
        <authorList>
            <person name="Afrizal A."/>
        </authorList>
    </citation>
    <scope>NUCLEOTIDE SEQUENCE [LARGE SCALE GENOMIC DNA]</scope>
    <source>
        <strain evidence="2 3">CLA-AA-H246</strain>
    </source>
</reference>